<organism evidence="1 2">
    <name type="scientific">Vitis vinifera</name>
    <name type="common">Grape</name>
    <dbReference type="NCBI Taxonomy" id="29760"/>
    <lineage>
        <taxon>Eukaryota</taxon>
        <taxon>Viridiplantae</taxon>
        <taxon>Streptophyta</taxon>
        <taxon>Embryophyta</taxon>
        <taxon>Tracheophyta</taxon>
        <taxon>Spermatophyta</taxon>
        <taxon>Magnoliopsida</taxon>
        <taxon>eudicotyledons</taxon>
        <taxon>Gunneridae</taxon>
        <taxon>Pentapetalae</taxon>
        <taxon>rosids</taxon>
        <taxon>Vitales</taxon>
        <taxon>Vitaceae</taxon>
        <taxon>Viteae</taxon>
        <taxon>Vitis</taxon>
    </lineage>
</organism>
<reference evidence="1 2" key="1">
    <citation type="journal article" date="2018" name="PLoS Genet.">
        <title>Population sequencing reveals clonal diversity and ancestral inbreeding in the grapevine cultivar Chardonnay.</title>
        <authorList>
            <person name="Roach M.J."/>
            <person name="Johnson D.L."/>
            <person name="Bohlmann J."/>
            <person name="van Vuuren H.J."/>
            <person name="Jones S.J."/>
            <person name="Pretorius I.S."/>
            <person name="Schmidt S.A."/>
            <person name="Borneman A.R."/>
        </authorList>
    </citation>
    <scope>NUCLEOTIDE SEQUENCE [LARGE SCALE GENOMIC DNA]</scope>
    <source>
        <strain evidence="2">cv. Chardonnay</strain>
        <tissue evidence="1">Leaf</tissue>
    </source>
</reference>
<dbReference type="AlphaFoldDB" id="A0A438BUC7"/>
<dbReference type="Proteomes" id="UP000288805">
    <property type="component" value="Unassembled WGS sequence"/>
</dbReference>
<evidence type="ECO:0008006" key="3">
    <source>
        <dbReference type="Google" id="ProtNLM"/>
    </source>
</evidence>
<protein>
    <recommendedName>
        <fullName evidence="3">Retrotransposon gag domain-containing protein</fullName>
    </recommendedName>
</protein>
<evidence type="ECO:0000313" key="2">
    <source>
        <dbReference type="Proteomes" id="UP000288805"/>
    </source>
</evidence>
<evidence type="ECO:0000313" key="1">
    <source>
        <dbReference type="EMBL" id="RVW14601.1"/>
    </source>
</evidence>
<gene>
    <name evidence="1" type="ORF">CK203_083864</name>
</gene>
<comment type="caution">
    <text evidence="1">The sequence shown here is derived from an EMBL/GenBank/DDBJ whole genome shotgun (WGS) entry which is preliminary data.</text>
</comment>
<proteinExistence type="predicted"/>
<accession>A0A438BUC7</accession>
<sequence length="106" mass="11974">MNAKGLYRYLGTLSSLVKRQARAIETNGQGQSSSSRGSSFDDFKKLGSPYFSGTSDPTEAEAWILKMEKFFDVIDCSDEPKASYAAFMLDKEADNWWHMTKKLLED</sequence>
<name>A0A438BUC7_VITVI</name>
<dbReference type="EMBL" id="QGNW01002616">
    <property type="protein sequence ID" value="RVW14601.1"/>
    <property type="molecule type" value="Genomic_DNA"/>
</dbReference>